<evidence type="ECO:0000256" key="1">
    <source>
        <dbReference type="SAM" id="MobiDB-lite"/>
    </source>
</evidence>
<dbReference type="EMBL" id="QJSX01000002">
    <property type="protein sequence ID" value="PYE55786.1"/>
    <property type="molecule type" value="Genomic_DNA"/>
</dbReference>
<keyword evidence="5" id="KW-1185">Reference proteome</keyword>
<protein>
    <submittedName>
        <fullName evidence="4">Putative metal-dependent peptidase</fullName>
    </submittedName>
</protein>
<dbReference type="Pfam" id="PF09967">
    <property type="entry name" value="DUF2201"/>
    <property type="match status" value="1"/>
</dbReference>
<feature type="domain" description="VWA-like" evidence="2">
    <location>
        <begin position="259"/>
        <end position="378"/>
    </location>
</feature>
<organism evidence="4 5">
    <name type="scientific">Deinococcus yavapaiensis KR-236</name>
    <dbReference type="NCBI Taxonomy" id="694435"/>
    <lineage>
        <taxon>Bacteria</taxon>
        <taxon>Thermotogati</taxon>
        <taxon>Deinococcota</taxon>
        <taxon>Deinococci</taxon>
        <taxon>Deinococcales</taxon>
        <taxon>Deinococcaceae</taxon>
        <taxon>Deinococcus</taxon>
    </lineage>
</organism>
<dbReference type="InterPro" id="IPR025154">
    <property type="entry name" value="Put_metallopeptidase_dom"/>
</dbReference>
<name>A0A318SFX2_9DEIO</name>
<dbReference type="PANTHER" id="PTHR38730:SF1">
    <property type="entry name" value="SLL7028 PROTEIN"/>
    <property type="match status" value="1"/>
</dbReference>
<evidence type="ECO:0000259" key="3">
    <source>
        <dbReference type="Pfam" id="PF13203"/>
    </source>
</evidence>
<dbReference type="Proteomes" id="UP000248326">
    <property type="component" value="Unassembled WGS sequence"/>
</dbReference>
<sequence length="379" mass="41762">MSADQRELRLKSAVAAMRTREPFWGTLVLHARPTLDARWGSTACTDGRRIYVHPDFLDTLNGSELLALLAHEVAHIANLHVTRRGARDAKRWGYAADAWVNGALAATYDLPDGAVRLPAVEHLSVEEIYHLITANEDKYPVPSTFRTDLLEGSGEDTRSGADEANANGALSPISRQEAEELRRVWSRNLQHALTAARLQGKVPAGAERALEVAEPRLDWRTLLWRFVTPAKNDFAAFDRRFVASGLYLDTLEGERVRLSVCLDTSGSVGTRELKSFHAEVVGILRAYPDVKASLYHADAQLYGPHDLTRDTPLPAPRGGGGTDFRPYFDAAKDADLHVYLTDGYGTFPTRPPRGEVLWIVVPGGLKSSAFPFGSVTRLI</sequence>
<reference evidence="4 5" key="1">
    <citation type="submission" date="2018-06" db="EMBL/GenBank/DDBJ databases">
        <title>Genomic Encyclopedia of Type Strains, Phase IV (KMG-IV): sequencing the most valuable type-strain genomes for metagenomic binning, comparative biology and taxonomic classification.</title>
        <authorList>
            <person name="Goeker M."/>
        </authorList>
    </citation>
    <scope>NUCLEOTIDE SEQUENCE [LARGE SCALE GENOMIC DNA]</scope>
    <source>
        <strain evidence="4 5">DSM 18048</strain>
    </source>
</reference>
<accession>A0A318SFX2</accession>
<evidence type="ECO:0000259" key="2">
    <source>
        <dbReference type="Pfam" id="PF09967"/>
    </source>
</evidence>
<dbReference type="InterPro" id="IPR018698">
    <property type="entry name" value="VWA-like_dom"/>
</dbReference>
<dbReference type="Gene3D" id="3.30.2010.10">
    <property type="entry name" value="Metalloproteases ('zincins'), catalytic domain"/>
    <property type="match status" value="1"/>
</dbReference>
<comment type="caution">
    <text evidence="4">The sequence shown here is derived from an EMBL/GenBank/DDBJ whole genome shotgun (WGS) entry which is preliminary data.</text>
</comment>
<evidence type="ECO:0000313" key="4">
    <source>
        <dbReference type="EMBL" id="PYE55786.1"/>
    </source>
</evidence>
<dbReference type="PANTHER" id="PTHR38730">
    <property type="entry name" value="SLL7028 PROTEIN"/>
    <property type="match status" value="1"/>
</dbReference>
<dbReference type="Pfam" id="PF13203">
    <property type="entry name" value="DUF2201_N"/>
    <property type="match status" value="1"/>
</dbReference>
<feature type="domain" description="Putative metallopeptidase" evidence="3">
    <location>
        <begin position="7"/>
        <end position="235"/>
    </location>
</feature>
<proteinExistence type="predicted"/>
<evidence type="ECO:0000313" key="5">
    <source>
        <dbReference type="Proteomes" id="UP000248326"/>
    </source>
</evidence>
<gene>
    <name evidence="4" type="ORF">DES52_102151</name>
</gene>
<dbReference type="AlphaFoldDB" id="A0A318SFX2"/>
<feature type="region of interest" description="Disordered" evidence="1">
    <location>
        <begin position="151"/>
        <end position="171"/>
    </location>
</feature>
<dbReference type="RefSeq" id="WP_170130869.1">
    <property type="nucleotide sequence ID" value="NZ_QJSX01000002.1"/>
</dbReference>